<accession>A0A8J7U2N5</accession>
<name>A0A8J7U2N5_9BACT</name>
<dbReference type="SUPFAM" id="SSF101898">
    <property type="entry name" value="NHL repeat"/>
    <property type="match status" value="1"/>
</dbReference>
<keyword evidence="1" id="KW-0677">Repeat</keyword>
<dbReference type="GO" id="GO:0043161">
    <property type="term" value="P:proteasome-mediated ubiquitin-dependent protein catabolic process"/>
    <property type="evidence" value="ECO:0007669"/>
    <property type="project" value="TreeGrafter"/>
</dbReference>
<dbReference type="PANTHER" id="PTHR24104:SF25">
    <property type="entry name" value="PROTEIN LIN-41"/>
    <property type="match status" value="1"/>
</dbReference>
<dbReference type="InterPro" id="IPR050952">
    <property type="entry name" value="TRIM-NHL_E3_ligases"/>
</dbReference>
<dbReference type="RefSeq" id="WP_207857415.1">
    <property type="nucleotide sequence ID" value="NZ_JAFREP010000004.1"/>
</dbReference>
<dbReference type="SUPFAM" id="SSF63825">
    <property type="entry name" value="YWTD domain"/>
    <property type="match status" value="1"/>
</dbReference>
<comment type="caution">
    <text evidence="3">The sequence shown here is derived from an EMBL/GenBank/DDBJ whole genome shotgun (WGS) entry which is preliminary data.</text>
</comment>
<dbReference type="GO" id="GO:0008270">
    <property type="term" value="F:zinc ion binding"/>
    <property type="evidence" value="ECO:0007669"/>
    <property type="project" value="UniProtKB-KW"/>
</dbReference>
<sequence length="644" mass="73230">MKHPLSRLFRGLRAVALGAVLAGGFTWNLAGNPDDATHLPQSWRLEVRDLPEVQGLMRGNTNEWIAVGFRRGRGILWVGDDQGRPQKNWLTKQGRKLVRPSDLTGTARQVWISDAADHRIWRFDRTKKSHFSFGGYGTAPGLFNHPNGLWWDGDNLWVADLGNQRVQRFDRNGRVTGVFSQFSSDRTFIAPTAITGDGQGRFYVADAVLQQITVLDAAGKPLATLADYGFFPGLIDHPTDLLWDRGRLLVLEHRNHRIQAFTPEGGSLWLWGEHEVLPHEGRGRLHYPNHFAVDNHGNTLVIAESLENRLQFFDWQANAQPIPYDPQSIQSGRFHFGPYLDIQGTLLVTADTETHQVMVYDMRGETPININQFGERGNKFGLMRDTRGLVIDAAASQIITTDSANQRIQVFHYDHDPMDELKQLPDMTRFKRAFSYAALNRRAATERAWFDALAVDPDGAYRLIDPRHHRVLVFDRNWNHRQTIGSFGHKRHQFNHPTDLAFTRDGAMVVVDQNNRRLVKIDKTGRVIGVFGRKQLHQPFGIAVHDDGRIFVSDQARCQILVFSSRGRFLHAFGGRGSDMGQLWRPADIDFTADGRLCVVDQGNHRLQIFGEDGSWLVTMDIAMTWTHRFPPPNRKTTTEENQP</sequence>
<dbReference type="InterPro" id="IPR001258">
    <property type="entry name" value="NHL_repeat"/>
</dbReference>
<dbReference type="GO" id="GO:0061630">
    <property type="term" value="F:ubiquitin protein ligase activity"/>
    <property type="evidence" value="ECO:0007669"/>
    <property type="project" value="TreeGrafter"/>
</dbReference>
<protein>
    <recommendedName>
        <fullName evidence="5">NHL repeat-containing protein</fullName>
    </recommendedName>
</protein>
<dbReference type="Proteomes" id="UP000664417">
    <property type="component" value="Unassembled WGS sequence"/>
</dbReference>
<dbReference type="SUPFAM" id="SSF63829">
    <property type="entry name" value="Calcium-dependent phosphotriesterase"/>
    <property type="match status" value="1"/>
</dbReference>
<feature type="repeat" description="NHL" evidence="2">
    <location>
        <begin position="481"/>
        <end position="524"/>
    </location>
</feature>
<feature type="repeat" description="NHL" evidence="2">
    <location>
        <begin position="570"/>
        <end position="613"/>
    </location>
</feature>
<dbReference type="PROSITE" id="PS51125">
    <property type="entry name" value="NHL"/>
    <property type="match status" value="3"/>
</dbReference>
<evidence type="ECO:0000256" key="1">
    <source>
        <dbReference type="ARBA" id="ARBA00022737"/>
    </source>
</evidence>
<gene>
    <name evidence="3" type="ORF">J3U88_05500</name>
</gene>
<dbReference type="PANTHER" id="PTHR24104">
    <property type="entry name" value="E3 UBIQUITIN-PROTEIN LIGASE NHLRC1-RELATED"/>
    <property type="match status" value="1"/>
</dbReference>
<dbReference type="InterPro" id="IPR011042">
    <property type="entry name" value="6-blade_b-propeller_TolB-like"/>
</dbReference>
<proteinExistence type="predicted"/>
<feature type="repeat" description="NHL" evidence="2">
    <location>
        <begin position="525"/>
        <end position="566"/>
    </location>
</feature>
<dbReference type="GO" id="GO:0000209">
    <property type="term" value="P:protein polyubiquitination"/>
    <property type="evidence" value="ECO:0007669"/>
    <property type="project" value="TreeGrafter"/>
</dbReference>
<keyword evidence="4" id="KW-1185">Reference proteome</keyword>
<evidence type="ECO:0000256" key="2">
    <source>
        <dbReference type="PROSITE-ProRule" id="PRU00504"/>
    </source>
</evidence>
<evidence type="ECO:0000313" key="4">
    <source>
        <dbReference type="Proteomes" id="UP000664417"/>
    </source>
</evidence>
<dbReference type="AlphaFoldDB" id="A0A8J7U2N5"/>
<dbReference type="CDD" id="cd05819">
    <property type="entry name" value="NHL"/>
    <property type="match status" value="2"/>
</dbReference>
<dbReference type="EMBL" id="JAFREP010000004">
    <property type="protein sequence ID" value="MBO1317909.1"/>
    <property type="molecule type" value="Genomic_DNA"/>
</dbReference>
<organism evidence="3 4">
    <name type="scientific">Acanthopleuribacter pedis</name>
    <dbReference type="NCBI Taxonomy" id="442870"/>
    <lineage>
        <taxon>Bacteria</taxon>
        <taxon>Pseudomonadati</taxon>
        <taxon>Acidobacteriota</taxon>
        <taxon>Holophagae</taxon>
        <taxon>Acanthopleuribacterales</taxon>
        <taxon>Acanthopleuribacteraceae</taxon>
        <taxon>Acanthopleuribacter</taxon>
    </lineage>
</organism>
<dbReference type="Pfam" id="PF01436">
    <property type="entry name" value="NHL"/>
    <property type="match status" value="1"/>
</dbReference>
<evidence type="ECO:0000313" key="3">
    <source>
        <dbReference type="EMBL" id="MBO1317909.1"/>
    </source>
</evidence>
<dbReference type="Gene3D" id="2.120.10.30">
    <property type="entry name" value="TolB, C-terminal domain"/>
    <property type="match status" value="5"/>
</dbReference>
<evidence type="ECO:0008006" key="5">
    <source>
        <dbReference type="Google" id="ProtNLM"/>
    </source>
</evidence>
<reference evidence="3" key="1">
    <citation type="submission" date="2021-03" db="EMBL/GenBank/DDBJ databases">
        <authorList>
            <person name="Wang G."/>
        </authorList>
    </citation>
    <scope>NUCLEOTIDE SEQUENCE</scope>
    <source>
        <strain evidence="3">KCTC 12899</strain>
    </source>
</reference>